<evidence type="ECO:0000256" key="9">
    <source>
        <dbReference type="SAM" id="Phobius"/>
    </source>
</evidence>
<accession>A0ABS8JJQ9</accession>
<evidence type="ECO:0000256" key="1">
    <source>
        <dbReference type="ARBA" id="ARBA00004651"/>
    </source>
</evidence>
<keyword evidence="3" id="KW-1003">Cell membrane</keyword>
<keyword evidence="2" id="KW-0813">Transport</keyword>
<keyword evidence="6" id="KW-0406">Ion transport</keyword>
<comment type="caution">
    <text evidence="10">The sequence shown here is derived from an EMBL/GenBank/DDBJ whole genome shotgun (WGS) entry which is preliminary data.</text>
</comment>
<evidence type="ECO:0000313" key="11">
    <source>
        <dbReference type="Proteomes" id="UP001165293"/>
    </source>
</evidence>
<evidence type="ECO:0000256" key="3">
    <source>
        <dbReference type="ARBA" id="ARBA00022475"/>
    </source>
</evidence>
<dbReference type="Proteomes" id="UP001165293">
    <property type="component" value="Unassembled WGS sequence"/>
</dbReference>
<name>A0ABS8JJQ9_9GAMM</name>
<dbReference type="EMBL" id="JAJGAK010000002">
    <property type="protein sequence ID" value="MCC8363735.1"/>
    <property type="molecule type" value="Genomic_DNA"/>
</dbReference>
<sequence>MLIDRNYTLPEFLLWTRRNIYLLLVLSIVPVVLYEVVGLKFLTIPFAIVFLLGTTVALSAGFKNLQAYNRMQDAQVLWVTIASTSRAFGIACRDLIPDRMVAKVFVNRHLAWLATLRHEMRKRKPWESTDKAYNVEWRNRYKIPEREQTLNSELLRYLAPDEAAQVLESRNKAYQALALQSADAKRLLDAGALSPVAFAEVQRAMREFQDQQCKTERIKDFPYPRQLAFIHSTFVWILCILLPFGMISEFERLNEMVAGWASGRMVWLAIPLSLLISWMYTSLDQVNEATENPFEGGTNDVPISHMCEQVELDLREVLGEIGLPQAVRTPSGIAM</sequence>
<evidence type="ECO:0000256" key="6">
    <source>
        <dbReference type="ARBA" id="ARBA00023065"/>
    </source>
</evidence>
<evidence type="ECO:0000313" key="10">
    <source>
        <dbReference type="EMBL" id="MCC8363735.1"/>
    </source>
</evidence>
<dbReference type="RefSeq" id="WP_230527436.1">
    <property type="nucleotide sequence ID" value="NZ_JAJGAK010000002.1"/>
</dbReference>
<evidence type="ECO:0000256" key="7">
    <source>
        <dbReference type="ARBA" id="ARBA00023136"/>
    </source>
</evidence>
<keyword evidence="11" id="KW-1185">Reference proteome</keyword>
<dbReference type="InterPro" id="IPR044669">
    <property type="entry name" value="YneE/VCCN1/2-like"/>
</dbReference>
<gene>
    <name evidence="10" type="ORF">LK996_11700</name>
</gene>
<comment type="similarity">
    <text evidence="8">Belongs to the anion channel-forming bestrophin (TC 1.A.46) family.</text>
</comment>
<evidence type="ECO:0000256" key="5">
    <source>
        <dbReference type="ARBA" id="ARBA00022989"/>
    </source>
</evidence>
<evidence type="ECO:0000256" key="8">
    <source>
        <dbReference type="ARBA" id="ARBA00034708"/>
    </source>
</evidence>
<keyword evidence="5 9" id="KW-1133">Transmembrane helix</keyword>
<dbReference type="Pfam" id="PF25539">
    <property type="entry name" value="Bestrophin_2"/>
    <property type="match status" value="1"/>
</dbReference>
<feature type="transmembrane region" description="Helical" evidence="9">
    <location>
        <begin position="20"/>
        <end position="37"/>
    </location>
</feature>
<reference evidence="10" key="1">
    <citation type="submission" date="2021-10" db="EMBL/GenBank/DDBJ databases">
        <authorList>
            <person name="Lyu M."/>
            <person name="Wang X."/>
            <person name="Meng X."/>
            <person name="Xu K."/>
        </authorList>
    </citation>
    <scope>NUCLEOTIDE SEQUENCE</scope>
    <source>
        <strain evidence="10">A6</strain>
    </source>
</reference>
<evidence type="ECO:0000256" key="2">
    <source>
        <dbReference type="ARBA" id="ARBA00022448"/>
    </source>
</evidence>
<evidence type="ECO:0000256" key="4">
    <source>
        <dbReference type="ARBA" id="ARBA00022692"/>
    </source>
</evidence>
<protein>
    <submittedName>
        <fullName evidence="10">Multidrug transporter</fullName>
    </submittedName>
</protein>
<keyword evidence="7 9" id="KW-0472">Membrane</keyword>
<feature type="transmembrane region" description="Helical" evidence="9">
    <location>
        <begin position="227"/>
        <end position="245"/>
    </location>
</feature>
<dbReference type="PANTHER" id="PTHR33281">
    <property type="entry name" value="UPF0187 PROTEIN YNEE"/>
    <property type="match status" value="1"/>
</dbReference>
<keyword evidence="4 9" id="KW-0812">Transmembrane</keyword>
<feature type="transmembrane region" description="Helical" evidence="9">
    <location>
        <begin position="265"/>
        <end position="283"/>
    </location>
</feature>
<feature type="transmembrane region" description="Helical" evidence="9">
    <location>
        <begin position="43"/>
        <end position="62"/>
    </location>
</feature>
<proteinExistence type="inferred from homology"/>
<dbReference type="PANTHER" id="PTHR33281:SF19">
    <property type="entry name" value="VOLTAGE-DEPENDENT ANION CHANNEL-FORMING PROTEIN YNEE"/>
    <property type="match status" value="1"/>
</dbReference>
<organism evidence="10 11">
    <name type="scientific">Noviluteimonas lactosilytica</name>
    <dbReference type="NCBI Taxonomy" id="2888523"/>
    <lineage>
        <taxon>Bacteria</taxon>
        <taxon>Pseudomonadati</taxon>
        <taxon>Pseudomonadota</taxon>
        <taxon>Gammaproteobacteria</taxon>
        <taxon>Lysobacterales</taxon>
        <taxon>Lysobacteraceae</taxon>
        <taxon>Noviluteimonas</taxon>
    </lineage>
</organism>
<comment type="subcellular location">
    <subcellularLocation>
        <location evidence="1">Cell membrane</location>
        <topology evidence="1">Multi-pass membrane protein</topology>
    </subcellularLocation>
</comment>